<organism evidence="1 2">
    <name type="scientific">Nocardia cerradoensis</name>
    <dbReference type="NCBI Taxonomy" id="85688"/>
    <lineage>
        <taxon>Bacteria</taxon>
        <taxon>Bacillati</taxon>
        <taxon>Actinomycetota</taxon>
        <taxon>Actinomycetes</taxon>
        <taxon>Mycobacteriales</taxon>
        <taxon>Nocardiaceae</taxon>
        <taxon>Nocardia</taxon>
    </lineage>
</organism>
<evidence type="ECO:0000313" key="2">
    <source>
        <dbReference type="Proteomes" id="UP000215506"/>
    </source>
</evidence>
<dbReference type="EMBL" id="NGAF01000012">
    <property type="protein sequence ID" value="OXR42801.1"/>
    <property type="molecule type" value="Genomic_DNA"/>
</dbReference>
<dbReference type="Proteomes" id="UP000215506">
    <property type="component" value="Unassembled WGS sequence"/>
</dbReference>
<dbReference type="AlphaFoldDB" id="A0A231H1T3"/>
<evidence type="ECO:0000313" key="1">
    <source>
        <dbReference type="EMBL" id="OXR42801.1"/>
    </source>
</evidence>
<gene>
    <name evidence="1" type="ORF">B7C42_05139</name>
</gene>
<sequence length="38" mass="3561">MGSLIDILGMGTQSAGSVGTTIVNALITLSGGTPAAGK</sequence>
<proteinExistence type="predicted"/>
<comment type="caution">
    <text evidence="1">The sequence shown here is derived from an EMBL/GenBank/DDBJ whole genome shotgun (WGS) entry which is preliminary data.</text>
</comment>
<reference evidence="1 2" key="1">
    <citation type="submission" date="2017-07" db="EMBL/GenBank/DDBJ databases">
        <title>First draft Genome Sequence of Nocardia cerradoensis isolated from human infection.</title>
        <authorList>
            <person name="Carrasco G."/>
        </authorList>
    </citation>
    <scope>NUCLEOTIDE SEQUENCE [LARGE SCALE GENOMIC DNA]</scope>
    <source>
        <strain evidence="1 2">CNM20130759</strain>
    </source>
</reference>
<keyword evidence="2" id="KW-1185">Reference proteome</keyword>
<accession>A0A231H1T3</accession>
<name>A0A231H1T3_9NOCA</name>
<protein>
    <submittedName>
        <fullName evidence="1">Uncharacterized protein</fullName>
    </submittedName>
</protein>